<dbReference type="STRING" id="488535.SAMN04487963_1117"/>
<evidence type="ECO:0000259" key="3">
    <source>
        <dbReference type="Pfam" id="PF08543"/>
    </source>
</evidence>
<keyword evidence="4" id="KW-0808">Transferase</keyword>
<dbReference type="InterPro" id="IPR029056">
    <property type="entry name" value="Ribokinase-like"/>
</dbReference>
<dbReference type="GO" id="GO:0008902">
    <property type="term" value="F:hydroxymethylpyrimidine kinase activity"/>
    <property type="evidence" value="ECO:0007669"/>
    <property type="project" value="UniProtKB-EC"/>
</dbReference>
<evidence type="ECO:0000256" key="2">
    <source>
        <dbReference type="ARBA" id="ARBA00012135"/>
    </source>
</evidence>
<proteinExistence type="predicted"/>
<dbReference type="Proteomes" id="UP000198519">
    <property type="component" value="Unassembled WGS sequence"/>
</dbReference>
<dbReference type="PANTHER" id="PTHR20858:SF17">
    <property type="entry name" value="HYDROXYMETHYLPYRIMIDINE_PHOSPHOMETHYLPYRIMIDINE KINASE THI20-RELATED"/>
    <property type="match status" value="1"/>
</dbReference>
<name>A0A1I4MJJ5_9GAMM</name>
<comment type="pathway">
    <text evidence="1">Cofactor biosynthesis; thiamine diphosphate biosynthesis.</text>
</comment>
<dbReference type="UniPathway" id="UPA00060">
    <property type="reaction ID" value="UER00138"/>
</dbReference>
<dbReference type="Gene3D" id="3.40.1190.20">
    <property type="match status" value="1"/>
</dbReference>
<dbReference type="GO" id="GO:0005829">
    <property type="term" value="C:cytosol"/>
    <property type="evidence" value="ECO:0007669"/>
    <property type="project" value="TreeGrafter"/>
</dbReference>
<reference evidence="5" key="1">
    <citation type="submission" date="2016-10" db="EMBL/GenBank/DDBJ databases">
        <authorList>
            <person name="Varghese N."/>
            <person name="Submissions S."/>
        </authorList>
    </citation>
    <scope>NUCLEOTIDE SEQUENCE [LARGE SCALE GENOMIC DNA]</scope>
    <source>
        <strain evidence="5">CGMCC 1.7061</strain>
    </source>
</reference>
<evidence type="ECO:0000256" key="1">
    <source>
        <dbReference type="ARBA" id="ARBA00004948"/>
    </source>
</evidence>
<accession>A0A1I4MJJ5</accession>
<evidence type="ECO:0000313" key="5">
    <source>
        <dbReference type="Proteomes" id="UP000198519"/>
    </source>
</evidence>
<dbReference type="GO" id="GO:0009228">
    <property type="term" value="P:thiamine biosynthetic process"/>
    <property type="evidence" value="ECO:0007669"/>
    <property type="project" value="InterPro"/>
</dbReference>
<dbReference type="AlphaFoldDB" id="A0A1I4MJJ5"/>
<dbReference type="InterPro" id="IPR013749">
    <property type="entry name" value="PM/HMP-P_kinase-1"/>
</dbReference>
<feature type="domain" description="Pyridoxamine kinase/Phosphomethylpyrimidine kinase" evidence="3">
    <location>
        <begin position="16"/>
        <end position="251"/>
    </location>
</feature>
<dbReference type="GO" id="GO:0008972">
    <property type="term" value="F:phosphomethylpyrimidine kinase activity"/>
    <property type="evidence" value="ECO:0007669"/>
    <property type="project" value="InterPro"/>
</dbReference>
<dbReference type="Pfam" id="PF08543">
    <property type="entry name" value="Phos_pyr_kin"/>
    <property type="match status" value="1"/>
</dbReference>
<organism evidence="4 5">
    <name type="scientific">Marinobacter zhejiangensis</name>
    <dbReference type="NCBI Taxonomy" id="488535"/>
    <lineage>
        <taxon>Bacteria</taxon>
        <taxon>Pseudomonadati</taxon>
        <taxon>Pseudomonadota</taxon>
        <taxon>Gammaproteobacteria</taxon>
        <taxon>Pseudomonadales</taxon>
        <taxon>Marinobacteraceae</taxon>
        <taxon>Marinobacter</taxon>
    </lineage>
</organism>
<dbReference type="CDD" id="cd01169">
    <property type="entry name" value="HMPP_kinase"/>
    <property type="match status" value="1"/>
</dbReference>
<sequence length="262" mass="27083">MNYHQRPQVLVLSGLDPSGGAGIQADIQAITALGAHPLPVISCLTVQDTRNVYNAVAIDPALIRQQLDCLAADTPFQAIKTGALGNAAVVDTLLDFLADKPDIPLIVDPVIKAAGGGDLADQALIERMRETLFARADLITPNGIELAMLGNDDDLATAASNLLNAGCRAVLATGGHGTGSHIENTLFRAGEAPQCWHIPRVGGEYHGTGCTLAAAIAAGRAAGLSQPEAIEQAQRFVSHAISRAMAVGQGQPVPDRKSPPAS</sequence>
<dbReference type="InterPro" id="IPR004399">
    <property type="entry name" value="HMP/HMP-P_kinase_dom"/>
</dbReference>
<keyword evidence="5" id="KW-1185">Reference proteome</keyword>
<dbReference type="OrthoDB" id="9810880at2"/>
<dbReference type="PANTHER" id="PTHR20858">
    <property type="entry name" value="PHOSPHOMETHYLPYRIMIDINE KINASE"/>
    <property type="match status" value="1"/>
</dbReference>
<protein>
    <recommendedName>
        <fullName evidence="2">hydroxymethylpyrimidine kinase</fullName>
        <ecNumber evidence="2">2.7.1.49</ecNumber>
    </recommendedName>
</protein>
<gene>
    <name evidence="4" type="ORF">SAMN04487963_1117</name>
</gene>
<dbReference type="GO" id="GO:0009229">
    <property type="term" value="P:thiamine diphosphate biosynthetic process"/>
    <property type="evidence" value="ECO:0007669"/>
    <property type="project" value="UniProtKB-UniPathway"/>
</dbReference>
<dbReference type="EMBL" id="FOUE01000001">
    <property type="protein sequence ID" value="SFM03197.1"/>
    <property type="molecule type" value="Genomic_DNA"/>
</dbReference>
<keyword evidence="4" id="KW-0418">Kinase</keyword>
<dbReference type="SUPFAM" id="SSF53613">
    <property type="entry name" value="Ribokinase-like"/>
    <property type="match status" value="1"/>
</dbReference>
<evidence type="ECO:0000313" key="4">
    <source>
        <dbReference type="EMBL" id="SFM03197.1"/>
    </source>
</evidence>
<dbReference type="RefSeq" id="WP_092020849.1">
    <property type="nucleotide sequence ID" value="NZ_FOUE01000001.1"/>
</dbReference>
<dbReference type="EC" id="2.7.1.49" evidence="2"/>